<dbReference type="EMBL" id="RCZM01000006">
    <property type="protein sequence ID" value="TPG13976.1"/>
    <property type="molecule type" value="Genomic_DNA"/>
</dbReference>
<name>A0A502CQ97_9MICO</name>
<dbReference type="AlphaFoldDB" id="A0A502CQ97"/>
<comment type="caution">
    <text evidence="1">The sequence shown here is derived from an EMBL/GenBank/DDBJ whole genome shotgun (WGS) entry which is preliminary data.</text>
</comment>
<evidence type="ECO:0000313" key="2">
    <source>
        <dbReference type="Proteomes" id="UP000317722"/>
    </source>
</evidence>
<dbReference type="PANTHER" id="PTHR21174:SF0">
    <property type="entry name" value="HD PHOSPHOHYDROLASE FAMILY PROTEIN-RELATED"/>
    <property type="match status" value="1"/>
</dbReference>
<keyword evidence="2" id="KW-1185">Reference proteome</keyword>
<dbReference type="PANTHER" id="PTHR21174">
    <property type="match status" value="1"/>
</dbReference>
<accession>A0A502CQ97</accession>
<dbReference type="OrthoDB" id="9808993at2"/>
<keyword evidence="1" id="KW-0378">Hydrolase</keyword>
<organism evidence="1 2">
    <name type="scientific">Pedococcus bigeumensis</name>
    <dbReference type="NCBI Taxonomy" id="433644"/>
    <lineage>
        <taxon>Bacteria</taxon>
        <taxon>Bacillati</taxon>
        <taxon>Actinomycetota</taxon>
        <taxon>Actinomycetes</taxon>
        <taxon>Micrococcales</taxon>
        <taxon>Intrasporangiaceae</taxon>
        <taxon>Pedococcus</taxon>
    </lineage>
</organism>
<proteinExistence type="predicted"/>
<dbReference type="InterPro" id="IPR009218">
    <property type="entry name" value="HD_phosphohydro"/>
</dbReference>
<evidence type="ECO:0000313" key="1">
    <source>
        <dbReference type="EMBL" id="TPG13976.1"/>
    </source>
</evidence>
<dbReference type="Proteomes" id="UP000317722">
    <property type="component" value="Unassembled WGS sequence"/>
</dbReference>
<sequence>MPALITWWKLDVTELAPGAHSDAVLAIGSDLVRRLGESHRRYHTTRHLVELFWALEDLEGARVISAREAAVGRIAGWFHDAIYDTTTAAGDNEIHSAELAVRDLTALGFADGDLETVRELVLATQTHELAHNGLPAAFHDADLWILSAPRGRYDEYTVQVREEYAAVPDDVFASARAAILRPFIDRESIYATAFARDNWEEAARLNLAAELETLVAARPR</sequence>
<dbReference type="SUPFAM" id="SSF109604">
    <property type="entry name" value="HD-domain/PDEase-like"/>
    <property type="match status" value="1"/>
</dbReference>
<dbReference type="RefSeq" id="WP_140743033.1">
    <property type="nucleotide sequence ID" value="NZ_RCZM01000006.1"/>
</dbReference>
<protein>
    <submittedName>
        <fullName evidence="1">Metal-dependent phosphohydrolase</fullName>
    </submittedName>
</protein>
<reference evidence="1 2" key="1">
    <citation type="journal article" date="2019" name="Environ. Microbiol.">
        <title>Species interactions and distinct microbial communities in high Arctic permafrost affected cryosols are associated with the CH4 and CO2 gas fluxes.</title>
        <authorList>
            <person name="Altshuler I."/>
            <person name="Hamel J."/>
            <person name="Turney S."/>
            <person name="Magnuson E."/>
            <person name="Levesque R."/>
            <person name="Greer C."/>
            <person name="Whyte L.G."/>
        </authorList>
    </citation>
    <scope>NUCLEOTIDE SEQUENCE [LARGE SCALE GENOMIC DNA]</scope>
    <source>
        <strain evidence="1 2">S9.3A</strain>
    </source>
</reference>
<dbReference type="GO" id="GO:0016787">
    <property type="term" value="F:hydrolase activity"/>
    <property type="evidence" value="ECO:0007669"/>
    <property type="project" value="UniProtKB-KW"/>
</dbReference>
<gene>
    <name evidence="1" type="ORF">EAH86_17330</name>
</gene>
<dbReference type="PIRSF" id="PIRSF035170">
    <property type="entry name" value="HD_phosphohydro"/>
    <property type="match status" value="1"/>
</dbReference>